<dbReference type="AlphaFoldDB" id="A0A1H7IV80"/>
<evidence type="ECO:0000313" key="3">
    <source>
        <dbReference type="Proteomes" id="UP000198620"/>
    </source>
</evidence>
<dbReference type="Proteomes" id="UP000198620">
    <property type="component" value="Unassembled WGS sequence"/>
</dbReference>
<keyword evidence="1" id="KW-1133">Transmembrane helix</keyword>
<feature type="transmembrane region" description="Helical" evidence="1">
    <location>
        <begin position="70"/>
        <end position="92"/>
    </location>
</feature>
<dbReference type="EMBL" id="FOBH01000002">
    <property type="protein sequence ID" value="SEK66401.1"/>
    <property type="molecule type" value="Genomic_DNA"/>
</dbReference>
<organism evidence="2 3">
    <name type="scientific">Nitrosovibrio tenuis</name>
    <dbReference type="NCBI Taxonomy" id="1233"/>
    <lineage>
        <taxon>Bacteria</taxon>
        <taxon>Pseudomonadati</taxon>
        <taxon>Pseudomonadota</taxon>
        <taxon>Betaproteobacteria</taxon>
        <taxon>Nitrosomonadales</taxon>
        <taxon>Nitrosomonadaceae</taxon>
        <taxon>Nitrosovibrio</taxon>
    </lineage>
</organism>
<gene>
    <name evidence="2" type="ORF">SAMN05216387_102310</name>
</gene>
<keyword evidence="1" id="KW-0472">Membrane</keyword>
<evidence type="ECO:0000256" key="1">
    <source>
        <dbReference type="SAM" id="Phobius"/>
    </source>
</evidence>
<keyword evidence="3" id="KW-1185">Reference proteome</keyword>
<protein>
    <submittedName>
        <fullName evidence="2">Uncharacterized protein</fullName>
    </submittedName>
</protein>
<dbReference type="STRING" id="1233.SAMN05216387_102310"/>
<reference evidence="2 3" key="1">
    <citation type="submission" date="2016-10" db="EMBL/GenBank/DDBJ databases">
        <authorList>
            <person name="de Groot N.N."/>
        </authorList>
    </citation>
    <scope>NUCLEOTIDE SEQUENCE [LARGE SCALE GENOMIC DNA]</scope>
    <source>
        <strain evidence="2 3">Nv1</strain>
    </source>
</reference>
<sequence>MQVYPGQLCRQSLCATNLPCYTTIRLKSPKFTAFRFPFIDAAPRLCLPFRVNDLLPCMGKMRILVNMSSFFRKLVLVLTMVGLPLQAVQAAIMPLCAQAKKISAGLEAQTSSADLTPISSSACSQHSESDEQHVNGHGTADDIAFVLSCDGVVCHISGGALPPAAAALNLADGFSYAASFNSSFTSSILPQPQRPPLI</sequence>
<proteinExistence type="predicted"/>
<evidence type="ECO:0000313" key="2">
    <source>
        <dbReference type="EMBL" id="SEK66401.1"/>
    </source>
</evidence>
<keyword evidence="1" id="KW-0812">Transmembrane</keyword>
<name>A0A1H7IV80_9PROT</name>
<accession>A0A1H7IV80</accession>